<proteinExistence type="predicted"/>
<feature type="domain" description="HTH deoR-type" evidence="3">
    <location>
        <begin position="10"/>
        <end position="65"/>
    </location>
</feature>
<protein>
    <submittedName>
        <fullName evidence="4">DeoR/GlpR family DNA-binding transcription regulator</fullName>
    </submittedName>
</protein>
<dbReference type="SUPFAM" id="SSF100950">
    <property type="entry name" value="NagB/RpiA/CoA transferase-like"/>
    <property type="match status" value="1"/>
</dbReference>
<evidence type="ECO:0000313" key="5">
    <source>
        <dbReference type="Proteomes" id="UP001301653"/>
    </source>
</evidence>
<sequence>MDSPHNEVLPQERQQRILALLKAHGRVVASELAARFEVSEDSIRRDLRDMAGRGLCRRVYGGALLPTAHFDGLPQRMQRRDGERSALASHAASLVQAGQTVLLDAGSTNVEIAQALRGKAVTVITNAPTVAAALCGDPVAEVVMIGGRVDPASGGAIGVIAQRQLAELQVDICIPGTCAVDPETGVWGIHAEEVAFKQAMIQASGVAIIVAGVGKLGTRATYRIGTLAQVDHLVVADDLPAELREQFLAGPAQLHLVPVGAA</sequence>
<dbReference type="PROSITE" id="PS51000">
    <property type="entry name" value="HTH_DEOR_2"/>
    <property type="match status" value="1"/>
</dbReference>
<keyword evidence="4" id="KW-0238">DNA-binding</keyword>
<dbReference type="Gene3D" id="1.10.10.10">
    <property type="entry name" value="Winged helix-like DNA-binding domain superfamily/Winged helix DNA-binding domain"/>
    <property type="match status" value="1"/>
</dbReference>
<gene>
    <name evidence="4" type="ORF">VA603_05145</name>
</gene>
<dbReference type="PANTHER" id="PTHR30363">
    <property type="entry name" value="HTH-TYPE TRANSCRIPTIONAL REGULATOR SRLR-RELATED"/>
    <property type="match status" value="1"/>
</dbReference>
<organism evidence="4 5">
    <name type="scientific">Stenotrophomonas capsici</name>
    <dbReference type="NCBI Taxonomy" id="3110230"/>
    <lineage>
        <taxon>Bacteria</taxon>
        <taxon>Pseudomonadati</taxon>
        <taxon>Pseudomonadota</taxon>
        <taxon>Gammaproteobacteria</taxon>
        <taxon>Lysobacterales</taxon>
        <taxon>Lysobacteraceae</taxon>
        <taxon>Stenotrophomonas</taxon>
    </lineage>
</organism>
<dbReference type="SUPFAM" id="SSF46785">
    <property type="entry name" value="Winged helix' DNA-binding domain"/>
    <property type="match status" value="1"/>
</dbReference>
<dbReference type="Proteomes" id="UP001301653">
    <property type="component" value="Unassembled WGS sequence"/>
</dbReference>
<evidence type="ECO:0000256" key="1">
    <source>
        <dbReference type="ARBA" id="ARBA00023015"/>
    </source>
</evidence>
<keyword evidence="2" id="KW-0804">Transcription</keyword>
<dbReference type="InterPro" id="IPR036390">
    <property type="entry name" value="WH_DNA-bd_sf"/>
</dbReference>
<dbReference type="InterPro" id="IPR037171">
    <property type="entry name" value="NagB/RpiA_transferase-like"/>
</dbReference>
<evidence type="ECO:0000313" key="4">
    <source>
        <dbReference type="EMBL" id="MEA5666920.1"/>
    </source>
</evidence>
<evidence type="ECO:0000259" key="3">
    <source>
        <dbReference type="PROSITE" id="PS51000"/>
    </source>
</evidence>
<dbReference type="EMBL" id="JAYFUH010000063">
    <property type="protein sequence ID" value="MEA5666920.1"/>
    <property type="molecule type" value="Genomic_DNA"/>
</dbReference>
<dbReference type="SMART" id="SM01134">
    <property type="entry name" value="DeoRC"/>
    <property type="match status" value="1"/>
</dbReference>
<dbReference type="InterPro" id="IPR036388">
    <property type="entry name" value="WH-like_DNA-bd_sf"/>
</dbReference>
<comment type="caution">
    <text evidence="4">The sequence shown here is derived from an EMBL/GenBank/DDBJ whole genome shotgun (WGS) entry which is preliminary data.</text>
</comment>
<dbReference type="InterPro" id="IPR050313">
    <property type="entry name" value="Carb_Metab_HTH_regulators"/>
</dbReference>
<dbReference type="PANTHER" id="PTHR30363:SF44">
    <property type="entry name" value="AGA OPERON TRANSCRIPTIONAL REPRESSOR-RELATED"/>
    <property type="match status" value="1"/>
</dbReference>
<keyword evidence="1" id="KW-0805">Transcription regulation</keyword>
<dbReference type="SMART" id="SM00420">
    <property type="entry name" value="HTH_DEOR"/>
    <property type="match status" value="1"/>
</dbReference>
<dbReference type="PRINTS" id="PR00037">
    <property type="entry name" value="HTHLACR"/>
</dbReference>
<name>A0ABU5V321_9GAMM</name>
<dbReference type="InterPro" id="IPR014036">
    <property type="entry name" value="DeoR-like_C"/>
</dbReference>
<reference evidence="4 5" key="1">
    <citation type="submission" date="2023-12" db="EMBL/GenBank/DDBJ databases">
        <title>Stenotrophomonas guangdongensis sp. nov., isolated from wilted pepper plants (Capsicum annuum).</title>
        <authorList>
            <person name="Qiu M."/>
            <person name="Li Y."/>
            <person name="Liu Q."/>
            <person name="Zhang X."/>
            <person name="Huang Y."/>
            <person name="Guo R."/>
            <person name="Hu M."/>
            <person name="Zhou J."/>
            <person name="Zhou X."/>
        </authorList>
    </citation>
    <scope>NUCLEOTIDE SEQUENCE [LARGE SCALE GENOMIC DNA]</scope>
    <source>
        <strain evidence="4 5">MH1</strain>
    </source>
</reference>
<keyword evidence="5" id="KW-1185">Reference proteome</keyword>
<dbReference type="RefSeq" id="WP_165931170.1">
    <property type="nucleotide sequence ID" value="NZ_JAYFUH010000063.1"/>
</dbReference>
<dbReference type="InterPro" id="IPR001034">
    <property type="entry name" value="DeoR_HTH"/>
</dbReference>
<dbReference type="GO" id="GO:0003677">
    <property type="term" value="F:DNA binding"/>
    <property type="evidence" value="ECO:0007669"/>
    <property type="project" value="UniProtKB-KW"/>
</dbReference>
<dbReference type="Pfam" id="PF00455">
    <property type="entry name" value="DeoRC"/>
    <property type="match status" value="1"/>
</dbReference>
<accession>A0ABU5V321</accession>
<evidence type="ECO:0000256" key="2">
    <source>
        <dbReference type="ARBA" id="ARBA00023163"/>
    </source>
</evidence>
<dbReference type="Pfam" id="PF08220">
    <property type="entry name" value="HTH_DeoR"/>
    <property type="match status" value="1"/>
</dbReference>